<evidence type="ECO:0000313" key="3">
    <source>
        <dbReference type="Proteomes" id="UP000245207"/>
    </source>
</evidence>
<proteinExistence type="predicted"/>
<feature type="compositionally biased region" description="Polar residues" evidence="1">
    <location>
        <begin position="46"/>
        <end position="56"/>
    </location>
</feature>
<sequence>MSRDVIHRYEKNTDDFDVIHAETDHLQKMSLSDPPQEQNKKRNVVGSGSNEFQTRSPGAYSCVDNDFVGLMSTQEAKGLMKRQREWNALHTCTRCGFFDHKCLCKVRAPRWRHWNGPSEFKKILGKDGIHEDNNALPPWLAKRRQEVLEETKDLDLSLFWSSIQKK</sequence>
<evidence type="ECO:0000313" key="2">
    <source>
        <dbReference type="EMBL" id="PWA98839.1"/>
    </source>
</evidence>
<dbReference type="EMBL" id="PKPP01000047">
    <property type="protein sequence ID" value="PWA98839.1"/>
    <property type="molecule type" value="Genomic_DNA"/>
</dbReference>
<protein>
    <submittedName>
        <fullName evidence="2">Uncharacterized protein</fullName>
    </submittedName>
</protein>
<reference evidence="2 3" key="1">
    <citation type="journal article" date="2018" name="Mol. Plant">
        <title>The genome of Artemisia annua provides insight into the evolution of Asteraceae family and artemisinin biosynthesis.</title>
        <authorList>
            <person name="Shen Q."/>
            <person name="Zhang L."/>
            <person name="Liao Z."/>
            <person name="Wang S."/>
            <person name="Yan T."/>
            <person name="Shi P."/>
            <person name="Liu M."/>
            <person name="Fu X."/>
            <person name="Pan Q."/>
            <person name="Wang Y."/>
            <person name="Lv Z."/>
            <person name="Lu X."/>
            <person name="Zhang F."/>
            <person name="Jiang W."/>
            <person name="Ma Y."/>
            <person name="Chen M."/>
            <person name="Hao X."/>
            <person name="Li L."/>
            <person name="Tang Y."/>
            <person name="Lv G."/>
            <person name="Zhou Y."/>
            <person name="Sun X."/>
            <person name="Brodelius P.E."/>
            <person name="Rose J.K.C."/>
            <person name="Tang K."/>
        </authorList>
    </citation>
    <scope>NUCLEOTIDE SEQUENCE [LARGE SCALE GENOMIC DNA]</scope>
    <source>
        <strain evidence="3">cv. Huhao1</strain>
        <tissue evidence="2">Leaf</tissue>
    </source>
</reference>
<keyword evidence="3" id="KW-1185">Reference proteome</keyword>
<name>A0A2U1QLF6_ARTAN</name>
<dbReference type="AlphaFoldDB" id="A0A2U1QLF6"/>
<comment type="caution">
    <text evidence="2">The sequence shown here is derived from an EMBL/GenBank/DDBJ whole genome shotgun (WGS) entry which is preliminary data.</text>
</comment>
<evidence type="ECO:0000256" key="1">
    <source>
        <dbReference type="SAM" id="MobiDB-lite"/>
    </source>
</evidence>
<feature type="region of interest" description="Disordered" evidence="1">
    <location>
        <begin position="28"/>
        <end position="57"/>
    </location>
</feature>
<organism evidence="2 3">
    <name type="scientific">Artemisia annua</name>
    <name type="common">Sweet wormwood</name>
    <dbReference type="NCBI Taxonomy" id="35608"/>
    <lineage>
        <taxon>Eukaryota</taxon>
        <taxon>Viridiplantae</taxon>
        <taxon>Streptophyta</taxon>
        <taxon>Embryophyta</taxon>
        <taxon>Tracheophyta</taxon>
        <taxon>Spermatophyta</taxon>
        <taxon>Magnoliopsida</taxon>
        <taxon>eudicotyledons</taxon>
        <taxon>Gunneridae</taxon>
        <taxon>Pentapetalae</taxon>
        <taxon>asterids</taxon>
        <taxon>campanulids</taxon>
        <taxon>Asterales</taxon>
        <taxon>Asteraceae</taxon>
        <taxon>Asteroideae</taxon>
        <taxon>Anthemideae</taxon>
        <taxon>Artemisiinae</taxon>
        <taxon>Artemisia</taxon>
    </lineage>
</organism>
<accession>A0A2U1QLF6</accession>
<dbReference type="Proteomes" id="UP000245207">
    <property type="component" value="Unassembled WGS sequence"/>
</dbReference>
<gene>
    <name evidence="2" type="ORF">CTI12_AA011690</name>
</gene>